<evidence type="ECO:0000259" key="1">
    <source>
        <dbReference type="Pfam" id="PF00134"/>
    </source>
</evidence>
<dbReference type="Proteomes" id="UP000692954">
    <property type="component" value="Unassembled WGS sequence"/>
</dbReference>
<dbReference type="AlphaFoldDB" id="A0A8S1RNY3"/>
<accession>A0A8S1RNY3</accession>
<dbReference type="InterPro" id="IPR006671">
    <property type="entry name" value="Cyclin_N"/>
</dbReference>
<evidence type="ECO:0000313" key="2">
    <source>
        <dbReference type="EMBL" id="CAD8129117.1"/>
    </source>
</evidence>
<comment type="caution">
    <text evidence="2">The sequence shown here is derived from an EMBL/GenBank/DDBJ whole genome shotgun (WGS) entry which is preliminary data.</text>
</comment>
<protein>
    <recommendedName>
        <fullName evidence="1">Cyclin N-terminal domain-containing protein</fullName>
    </recommendedName>
</protein>
<evidence type="ECO:0000313" key="3">
    <source>
        <dbReference type="Proteomes" id="UP000692954"/>
    </source>
</evidence>
<proteinExistence type="predicted"/>
<dbReference type="EMBL" id="CAJJDN010000207">
    <property type="protein sequence ID" value="CAD8129117.1"/>
    <property type="molecule type" value="Genomic_DNA"/>
</dbReference>
<gene>
    <name evidence="2" type="ORF">PSON_ATCC_30995.1.T2070038</name>
</gene>
<name>A0A8S1RNY3_9CILI</name>
<feature type="domain" description="Cyclin N-terminal" evidence="1">
    <location>
        <begin position="19"/>
        <end position="70"/>
    </location>
</feature>
<dbReference type="Pfam" id="PF00134">
    <property type="entry name" value="Cyclin_N"/>
    <property type="match status" value="1"/>
</dbReference>
<keyword evidence="3" id="KW-1185">Reference proteome</keyword>
<reference evidence="2" key="1">
    <citation type="submission" date="2021-01" db="EMBL/GenBank/DDBJ databases">
        <authorList>
            <consortium name="Genoscope - CEA"/>
            <person name="William W."/>
        </authorList>
    </citation>
    <scope>NUCLEOTIDE SEQUENCE</scope>
</reference>
<organism evidence="2 3">
    <name type="scientific">Paramecium sonneborni</name>
    <dbReference type="NCBI Taxonomy" id="65129"/>
    <lineage>
        <taxon>Eukaryota</taxon>
        <taxon>Sar</taxon>
        <taxon>Alveolata</taxon>
        <taxon>Ciliophora</taxon>
        <taxon>Intramacronucleata</taxon>
        <taxon>Oligohymenophorea</taxon>
        <taxon>Peniculida</taxon>
        <taxon>Parameciidae</taxon>
        <taxon>Paramecium</taxon>
    </lineage>
</organism>
<sequence length="161" mass="19317">MLIINIRTQIQGIFRILNQNKSNNVDFLIDDCIYLEFMDGTLHLSIIYIDLLLSKMKIKRKNLQLIGITSQNQQMSIMKDQRNTLNKRIVMHMLIQLQMNIMKNKLQIWNRKFYNFQIITFSQILILSQQLQFNLQKSNLILKNNKFKIQIFNIIIILLFL</sequence>